<evidence type="ECO:0000256" key="1">
    <source>
        <dbReference type="SAM" id="MobiDB-lite"/>
    </source>
</evidence>
<feature type="chain" id="PRO_5044596600" evidence="2">
    <location>
        <begin position="20"/>
        <end position="321"/>
    </location>
</feature>
<sequence length="321" mass="35283">MPVQILTVTLLLLIGCATGSGPVVQQLLVDDGLLLASKPTPSPSTVTEQHLQQQEQQQQQQLTDEEILTKEALTDTTIDDHPPAGSDVSFPVETIEVVSYENDEEGSGLDQFKDQAEEVADHQQQQYALLKENVKKPFSVPFITDALSTQVRDCDRGAELDDLVRVVDIPSANLKNLKHRLVRNRLYDNTCTTPSCMVCPHGREGDCRVVGTVYPTTCSECKEEYIGKTGTPLRVSVKEHADGLNKCKVSTPLGEHRLRMDSGTAIGVEVTVLACESDIAARKTLEALWIAFKNPAINRKEERVAIIQKLAPFADLCGLHL</sequence>
<feature type="signal peptide" evidence="2">
    <location>
        <begin position="1"/>
        <end position="19"/>
    </location>
</feature>
<dbReference type="AlphaFoldDB" id="A0A3P8ACQ3"/>
<dbReference type="OrthoDB" id="5839195at2759"/>
<reference evidence="3 4" key="1">
    <citation type="submission" date="2018-11" db="EMBL/GenBank/DDBJ databases">
        <authorList>
            <consortium name="Pathogen Informatics"/>
        </authorList>
    </citation>
    <scope>NUCLEOTIDE SEQUENCE [LARGE SCALE GENOMIC DNA]</scope>
</reference>
<accession>A0A3P8ACQ3</accession>
<proteinExistence type="predicted"/>
<evidence type="ECO:0000313" key="4">
    <source>
        <dbReference type="Proteomes" id="UP000050761"/>
    </source>
</evidence>
<dbReference type="WBParaSite" id="HPBE_0000474801-mRNA-1">
    <property type="protein sequence ID" value="HPBE_0000474801-mRNA-1"/>
    <property type="gene ID" value="HPBE_0000474801"/>
</dbReference>
<evidence type="ECO:0000256" key="2">
    <source>
        <dbReference type="SAM" id="SignalP"/>
    </source>
</evidence>
<feature type="compositionally biased region" description="Low complexity" evidence="1">
    <location>
        <begin position="48"/>
        <end position="62"/>
    </location>
</feature>
<organism evidence="3">
    <name type="scientific">Heligmosomoides polygyrus</name>
    <name type="common">Parasitic roundworm</name>
    <dbReference type="NCBI Taxonomy" id="6339"/>
    <lineage>
        <taxon>Eukaryota</taxon>
        <taxon>Metazoa</taxon>
        <taxon>Ecdysozoa</taxon>
        <taxon>Nematoda</taxon>
        <taxon>Chromadorea</taxon>
        <taxon>Rhabditida</taxon>
        <taxon>Rhabditina</taxon>
        <taxon>Rhabditomorpha</taxon>
        <taxon>Strongyloidea</taxon>
        <taxon>Heligmosomidae</taxon>
        <taxon>Heligmosomoides</taxon>
    </lineage>
</organism>
<name>A0A3P8ACQ3_HELPZ</name>
<dbReference type="EMBL" id="UZAH01025359">
    <property type="protein sequence ID" value="VDO62278.1"/>
    <property type="molecule type" value="Genomic_DNA"/>
</dbReference>
<feature type="region of interest" description="Disordered" evidence="1">
    <location>
        <begin position="39"/>
        <end position="62"/>
    </location>
</feature>
<reference evidence="5" key="2">
    <citation type="submission" date="2019-09" db="UniProtKB">
        <authorList>
            <consortium name="WormBaseParasite"/>
        </authorList>
    </citation>
    <scope>IDENTIFICATION</scope>
</reference>
<keyword evidence="2" id="KW-0732">Signal</keyword>
<keyword evidence="4" id="KW-1185">Reference proteome</keyword>
<dbReference type="Proteomes" id="UP000050761">
    <property type="component" value="Unassembled WGS sequence"/>
</dbReference>
<evidence type="ECO:0000313" key="3">
    <source>
        <dbReference type="EMBL" id="VDO62278.1"/>
    </source>
</evidence>
<protein>
    <submittedName>
        <fullName evidence="5">Kazal-like domain-containing protein</fullName>
    </submittedName>
</protein>
<gene>
    <name evidence="3" type="ORF">HPBE_LOCUS4749</name>
</gene>
<evidence type="ECO:0000313" key="5">
    <source>
        <dbReference type="WBParaSite" id="HPBE_0000474801-mRNA-1"/>
    </source>
</evidence>